<gene>
    <name evidence="2" type="ORF">FKG95_18015</name>
</gene>
<keyword evidence="3" id="KW-1185">Reference proteome</keyword>
<evidence type="ECO:0000313" key="3">
    <source>
        <dbReference type="Proteomes" id="UP000315252"/>
    </source>
</evidence>
<protein>
    <submittedName>
        <fullName evidence="2">Uncharacterized protein</fullName>
    </submittedName>
</protein>
<evidence type="ECO:0000313" key="2">
    <source>
        <dbReference type="EMBL" id="TQV78458.1"/>
    </source>
</evidence>
<dbReference type="RefSeq" id="WP_142897791.1">
    <property type="nucleotide sequence ID" value="NZ_ML660057.1"/>
</dbReference>
<name>A0A545TMQ9_9PROT</name>
<comment type="caution">
    <text evidence="2">The sequence shown here is derived from an EMBL/GenBank/DDBJ whole genome shotgun (WGS) entry which is preliminary data.</text>
</comment>
<proteinExistence type="predicted"/>
<dbReference type="Proteomes" id="UP000315252">
    <property type="component" value="Unassembled WGS sequence"/>
</dbReference>
<keyword evidence="1" id="KW-0472">Membrane</keyword>
<dbReference type="AlphaFoldDB" id="A0A545TMQ9"/>
<sequence>MMNNQPKLMGRSNARRVENSIIGLGIAALIMIFQPFSLTLFSIGCVLVVIAGLSNNLLPVCKPEGTWRGFFRVALIILTVFVVVVAIAIGSAVLYGVYLRAQ</sequence>
<keyword evidence="1" id="KW-0812">Transmembrane</keyword>
<reference evidence="2 3" key="1">
    <citation type="submission" date="2019-06" db="EMBL/GenBank/DDBJ databases">
        <title>Whole genome sequence for Rhodospirillaceae sp. R148.</title>
        <authorList>
            <person name="Wang G."/>
        </authorList>
    </citation>
    <scope>NUCLEOTIDE SEQUENCE [LARGE SCALE GENOMIC DNA]</scope>
    <source>
        <strain evidence="2 3">R148</strain>
    </source>
</reference>
<feature type="transmembrane region" description="Helical" evidence="1">
    <location>
        <begin position="73"/>
        <end position="98"/>
    </location>
</feature>
<organism evidence="2 3">
    <name type="scientific">Denitrobaculum tricleocarpae</name>
    <dbReference type="NCBI Taxonomy" id="2591009"/>
    <lineage>
        <taxon>Bacteria</taxon>
        <taxon>Pseudomonadati</taxon>
        <taxon>Pseudomonadota</taxon>
        <taxon>Alphaproteobacteria</taxon>
        <taxon>Rhodospirillales</taxon>
        <taxon>Rhodospirillaceae</taxon>
        <taxon>Denitrobaculum</taxon>
    </lineage>
</organism>
<evidence type="ECO:0000256" key="1">
    <source>
        <dbReference type="SAM" id="Phobius"/>
    </source>
</evidence>
<accession>A0A545TMQ9</accession>
<dbReference type="OrthoDB" id="7359550at2"/>
<dbReference type="EMBL" id="VHSH01000006">
    <property type="protein sequence ID" value="TQV78458.1"/>
    <property type="molecule type" value="Genomic_DNA"/>
</dbReference>
<feature type="transmembrane region" description="Helical" evidence="1">
    <location>
        <begin position="21"/>
        <end position="53"/>
    </location>
</feature>
<keyword evidence="1" id="KW-1133">Transmembrane helix</keyword>